<feature type="compositionally biased region" description="Pro residues" evidence="1">
    <location>
        <begin position="82"/>
        <end position="93"/>
    </location>
</feature>
<feature type="non-terminal residue" evidence="2">
    <location>
        <position position="121"/>
    </location>
</feature>
<evidence type="ECO:0000256" key="1">
    <source>
        <dbReference type="SAM" id="MobiDB-lite"/>
    </source>
</evidence>
<evidence type="ECO:0000313" key="3">
    <source>
        <dbReference type="Proteomes" id="UP000626109"/>
    </source>
</evidence>
<name>A0A813I221_POLGL</name>
<evidence type="ECO:0000313" key="2">
    <source>
        <dbReference type="EMBL" id="CAE8644457.1"/>
    </source>
</evidence>
<feature type="non-terminal residue" evidence="2">
    <location>
        <position position="1"/>
    </location>
</feature>
<dbReference type="Proteomes" id="UP000626109">
    <property type="component" value="Unassembled WGS sequence"/>
</dbReference>
<proteinExistence type="predicted"/>
<gene>
    <name evidence="2" type="ORF">PGLA2088_LOCUS3070</name>
</gene>
<comment type="caution">
    <text evidence="2">The sequence shown here is derived from an EMBL/GenBank/DDBJ whole genome shotgun (WGS) entry which is preliminary data.</text>
</comment>
<dbReference type="EMBL" id="CAJNNW010002588">
    <property type="protein sequence ID" value="CAE8644457.1"/>
    <property type="molecule type" value="Genomic_DNA"/>
</dbReference>
<accession>A0A813I221</accession>
<protein>
    <submittedName>
        <fullName evidence="2">Uncharacterized protein</fullName>
    </submittedName>
</protein>
<reference evidence="2" key="1">
    <citation type="submission" date="2021-02" db="EMBL/GenBank/DDBJ databases">
        <authorList>
            <person name="Dougan E. K."/>
            <person name="Rhodes N."/>
            <person name="Thang M."/>
            <person name="Chan C."/>
        </authorList>
    </citation>
    <scope>NUCLEOTIDE SEQUENCE</scope>
</reference>
<dbReference type="AlphaFoldDB" id="A0A813I221"/>
<sequence length="121" mass="12998">EGSMPRQYRLSTSSAYSIYDTYGQDWAKVNTAEGQSFAASSGPAHSRLHGTSFALESLDLDSFASTVVAHPAEPEAEEAILPPTPARHPSPKAPHPRPARLCDWTVDDVASWSSTTPLACE</sequence>
<organism evidence="2 3">
    <name type="scientific">Polarella glacialis</name>
    <name type="common">Dinoflagellate</name>
    <dbReference type="NCBI Taxonomy" id="89957"/>
    <lineage>
        <taxon>Eukaryota</taxon>
        <taxon>Sar</taxon>
        <taxon>Alveolata</taxon>
        <taxon>Dinophyceae</taxon>
        <taxon>Suessiales</taxon>
        <taxon>Suessiaceae</taxon>
        <taxon>Polarella</taxon>
    </lineage>
</organism>
<feature type="region of interest" description="Disordered" evidence="1">
    <location>
        <begin position="74"/>
        <end position="99"/>
    </location>
</feature>